<feature type="domain" description="HTH lysR-type" evidence="5">
    <location>
        <begin position="1"/>
        <end position="53"/>
    </location>
</feature>
<reference evidence="6 7" key="1">
    <citation type="submission" date="2016-10" db="EMBL/GenBank/DDBJ databases">
        <authorList>
            <person name="de Groot N.N."/>
        </authorList>
    </citation>
    <scope>NUCLEOTIDE SEQUENCE [LARGE SCALE GENOMIC DNA]</scope>
    <source>
        <strain evidence="6 7">DSM 19706</strain>
    </source>
</reference>
<keyword evidence="3" id="KW-0238">DNA-binding</keyword>
<dbReference type="AlphaFoldDB" id="A0A1I0GB78"/>
<dbReference type="Gene3D" id="3.40.190.290">
    <property type="match status" value="1"/>
</dbReference>
<dbReference type="Gene3D" id="1.10.10.10">
    <property type="entry name" value="Winged helix-like DNA-binding domain superfamily/Winged helix DNA-binding domain"/>
    <property type="match status" value="1"/>
</dbReference>
<dbReference type="SUPFAM" id="SSF46785">
    <property type="entry name" value="Winged helix' DNA-binding domain"/>
    <property type="match status" value="1"/>
</dbReference>
<evidence type="ECO:0000313" key="6">
    <source>
        <dbReference type="EMBL" id="SET67317.1"/>
    </source>
</evidence>
<dbReference type="Proteomes" id="UP000199308">
    <property type="component" value="Unassembled WGS sequence"/>
</dbReference>
<evidence type="ECO:0000313" key="7">
    <source>
        <dbReference type="Proteomes" id="UP000199308"/>
    </source>
</evidence>
<organism evidence="6 7">
    <name type="scientific">Thalassotalea agarivorans</name>
    <name type="common">Thalassomonas agarivorans</name>
    <dbReference type="NCBI Taxonomy" id="349064"/>
    <lineage>
        <taxon>Bacteria</taxon>
        <taxon>Pseudomonadati</taxon>
        <taxon>Pseudomonadota</taxon>
        <taxon>Gammaproteobacteria</taxon>
        <taxon>Alteromonadales</taxon>
        <taxon>Colwelliaceae</taxon>
        <taxon>Thalassotalea</taxon>
    </lineage>
</organism>
<dbReference type="PANTHER" id="PTHR30537">
    <property type="entry name" value="HTH-TYPE TRANSCRIPTIONAL REGULATOR"/>
    <property type="match status" value="1"/>
</dbReference>
<evidence type="ECO:0000256" key="4">
    <source>
        <dbReference type="ARBA" id="ARBA00023163"/>
    </source>
</evidence>
<dbReference type="OrthoDB" id="9786526at2"/>
<dbReference type="PROSITE" id="PS50931">
    <property type="entry name" value="HTH_LYSR"/>
    <property type="match status" value="1"/>
</dbReference>
<dbReference type="STRING" id="349064.SAMN05660429_02362"/>
<evidence type="ECO:0000256" key="3">
    <source>
        <dbReference type="ARBA" id="ARBA00023125"/>
    </source>
</evidence>
<protein>
    <submittedName>
        <fullName evidence="6">Transcriptional regulator, LysR family</fullName>
    </submittedName>
</protein>
<dbReference type="EMBL" id="FOHK01000011">
    <property type="protein sequence ID" value="SET67317.1"/>
    <property type="molecule type" value="Genomic_DNA"/>
</dbReference>
<proteinExistence type="inferred from homology"/>
<dbReference type="PANTHER" id="PTHR30537:SF68">
    <property type="entry name" value="TRANSCRIPTIONAL REGULATOR-RELATED"/>
    <property type="match status" value="1"/>
</dbReference>
<dbReference type="InterPro" id="IPR005119">
    <property type="entry name" value="LysR_subst-bd"/>
</dbReference>
<comment type="similarity">
    <text evidence="1">Belongs to the LysR transcriptional regulatory family.</text>
</comment>
<dbReference type="InterPro" id="IPR058163">
    <property type="entry name" value="LysR-type_TF_proteobact-type"/>
</dbReference>
<evidence type="ECO:0000256" key="1">
    <source>
        <dbReference type="ARBA" id="ARBA00009437"/>
    </source>
</evidence>
<keyword evidence="2" id="KW-0805">Transcription regulation</keyword>
<dbReference type="InterPro" id="IPR000847">
    <property type="entry name" value="LysR_HTH_N"/>
</dbReference>
<accession>A0A1I0GB78</accession>
<dbReference type="CDD" id="cd08422">
    <property type="entry name" value="PBP2_CrgA_like"/>
    <property type="match status" value="1"/>
</dbReference>
<keyword evidence="7" id="KW-1185">Reference proteome</keyword>
<dbReference type="SUPFAM" id="SSF53850">
    <property type="entry name" value="Periplasmic binding protein-like II"/>
    <property type="match status" value="1"/>
</dbReference>
<evidence type="ECO:0000256" key="2">
    <source>
        <dbReference type="ARBA" id="ARBA00023015"/>
    </source>
</evidence>
<dbReference type="Pfam" id="PF03466">
    <property type="entry name" value="LysR_substrate"/>
    <property type="match status" value="1"/>
</dbReference>
<dbReference type="InterPro" id="IPR036388">
    <property type="entry name" value="WH-like_DNA-bd_sf"/>
</dbReference>
<dbReference type="FunFam" id="1.10.10.10:FF:000001">
    <property type="entry name" value="LysR family transcriptional regulator"/>
    <property type="match status" value="1"/>
</dbReference>
<name>A0A1I0GB78_THASX</name>
<evidence type="ECO:0000259" key="5">
    <source>
        <dbReference type="PROSITE" id="PS50931"/>
    </source>
</evidence>
<dbReference type="Pfam" id="PF00126">
    <property type="entry name" value="HTH_1"/>
    <property type="match status" value="1"/>
</dbReference>
<keyword evidence="4" id="KW-0804">Transcription</keyword>
<dbReference type="GO" id="GO:0043565">
    <property type="term" value="F:sequence-specific DNA binding"/>
    <property type="evidence" value="ECO:0007669"/>
    <property type="project" value="TreeGrafter"/>
</dbReference>
<dbReference type="GO" id="GO:0006351">
    <property type="term" value="P:DNA-templated transcription"/>
    <property type="evidence" value="ECO:0007669"/>
    <property type="project" value="TreeGrafter"/>
</dbReference>
<gene>
    <name evidence="6" type="ORF">SAMN05660429_02362</name>
</gene>
<dbReference type="InterPro" id="IPR036390">
    <property type="entry name" value="WH_DNA-bd_sf"/>
</dbReference>
<dbReference type="GO" id="GO:0003700">
    <property type="term" value="F:DNA-binding transcription factor activity"/>
    <property type="evidence" value="ECO:0007669"/>
    <property type="project" value="InterPro"/>
</dbReference>
<sequence>MMVFLAVVETGSFTLAAERLGIPKANVSRRVSKLEKSLNAVLLERSTRSQHLTEAGQRFVNHCKRIQQETELAKACVSTTQTDYSGQLKIGASVSIGHEVLKSSLAQFLNLYPKINMHLSLLNRRVNFVEEGFDVVIRVGKLDDSNLIAKKLGTVERKLFASRDYLNNHAHIEEVADLSHHRWMLMNPLNNDQKQTLVNGNQQWQFDHPPRLFLDDFAMLKQSILDEMGVACIPAYMVENEVQQGLIKPVLPQWGLSPVDIYALYPKHRSNIVKVAAFLEFIATVFDTKLNKNTY</sequence>